<evidence type="ECO:0000256" key="5">
    <source>
        <dbReference type="ARBA" id="ARBA00023136"/>
    </source>
</evidence>
<dbReference type="GO" id="GO:0016020">
    <property type="term" value="C:membrane"/>
    <property type="evidence" value="ECO:0007669"/>
    <property type="project" value="UniProtKB-SubCell"/>
</dbReference>
<dbReference type="InterPro" id="IPR009637">
    <property type="entry name" value="GPR107/GPR108-like"/>
</dbReference>
<feature type="transmembrane region" description="Helical" evidence="6">
    <location>
        <begin position="193"/>
        <end position="212"/>
    </location>
</feature>
<keyword evidence="3 7" id="KW-0732">Signal</keyword>
<accession>A0AAW1H8K3</accession>
<feature type="transmembrane region" description="Helical" evidence="6">
    <location>
        <begin position="327"/>
        <end position="352"/>
    </location>
</feature>
<keyword evidence="11" id="KW-1185">Reference proteome</keyword>
<keyword evidence="4 6" id="KW-1133">Transmembrane helix</keyword>
<organism evidence="10 11">
    <name type="scientific">Saponaria officinalis</name>
    <name type="common">Common soapwort</name>
    <name type="synonym">Lychnis saponaria</name>
    <dbReference type="NCBI Taxonomy" id="3572"/>
    <lineage>
        <taxon>Eukaryota</taxon>
        <taxon>Viridiplantae</taxon>
        <taxon>Streptophyta</taxon>
        <taxon>Embryophyta</taxon>
        <taxon>Tracheophyta</taxon>
        <taxon>Spermatophyta</taxon>
        <taxon>Magnoliopsida</taxon>
        <taxon>eudicotyledons</taxon>
        <taxon>Gunneridae</taxon>
        <taxon>Pentapetalae</taxon>
        <taxon>Caryophyllales</taxon>
        <taxon>Caryophyllaceae</taxon>
        <taxon>Caryophylleae</taxon>
        <taxon>Saponaria</taxon>
    </lineage>
</organism>
<evidence type="ECO:0000256" key="6">
    <source>
        <dbReference type="SAM" id="Phobius"/>
    </source>
</evidence>
<evidence type="ECO:0008006" key="12">
    <source>
        <dbReference type="Google" id="ProtNLM"/>
    </source>
</evidence>
<sequence>MAHHSSSSSSSSFIFTLIFSLLIPYTVSETRLTSLHSDSSPIIPIDEFGFSNLGHLDLNLTLLSLHLHNPGNPNYPRNPNNPISDDLSLVGFFLCTRESWFHVIDQLSSYDIVCPLQSDVILPVFTFDRLNNGGLTRYNLSLSIYNPNLYTLLFANCIPNLQISMSVLSSMYNFNPKTLIRDYLPAGNSNLPAIYFSLSVIYVTLILIWVYLIYVRRVVVYRIHFFMFALLILKALNLLCEAEDKNFIKKTGSAHGWDVLFYIFSFLKGISLFTLIVLIGTGWSFLKPYLQDKEKRVLIIVIPSQVVSNIAQVVIDETGPYEQDSDFWKEIFVVIDLVCCCAVLFPIVWSIENLREAAKTDRKAKVNLTKLKLFRHYYVVLICYIYFTRVIVYGLETITSYRYQWTSVVAGELGTLVFYVFTGYNFRPKSHNPYFVGDDEDEEAAAEMLQMDGVGFNSTN</sequence>
<feature type="signal peptide" evidence="7">
    <location>
        <begin position="1"/>
        <end position="28"/>
    </location>
</feature>
<dbReference type="InterPro" id="IPR053937">
    <property type="entry name" value="GOST_TM"/>
</dbReference>
<dbReference type="Pfam" id="PF06814">
    <property type="entry name" value="GOST_TM"/>
    <property type="match status" value="1"/>
</dbReference>
<dbReference type="Proteomes" id="UP001443914">
    <property type="component" value="Unassembled WGS sequence"/>
</dbReference>
<dbReference type="AlphaFoldDB" id="A0AAW1H8K3"/>
<keyword evidence="5 6" id="KW-0472">Membrane</keyword>
<evidence type="ECO:0000256" key="3">
    <source>
        <dbReference type="ARBA" id="ARBA00022729"/>
    </source>
</evidence>
<evidence type="ECO:0000313" key="11">
    <source>
        <dbReference type="Proteomes" id="UP001443914"/>
    </source>
</evidence>
<feature type="transmembrane region" description="Helical" evidence="6">
    <location>
        <begin position="259"/>
        <end position="285"/>
    </location>
</feature>
<evidence type="ECO:0000259" key="8">
    <source>
        <dbReference type="Pfam" id="PF06814"/>
    </source>
</evidence>
<comment type="caution">
    <text evidence="10">The sequence shown here is derived from an EMBL/GenBank/DDBJ whole genome shotgun (WGS) entry which is preliminary data.</text>
</comment>
<feature type="chain" id="PRO_5043407695" description="Lung seven transmembrane receptor" evidence="7">
    <location>
        <begin position="29"/>
        <end position="460"/>
    </location>
</feature>
<name>A0AAW1H8K3_SAPOF</name>
<keyword evidence="2 6" id="KW-0812">Transmembrane</keyword>
<protein>
    <recommendedName>
        <fullName evidence="12">Lung seven transmembrane receptor</fullName>
    </recommendedName>
</protein>
<evidence type="ECO:0000256" key="1">
    <source>
        <dbReference type="ARBA" id="ARBA00004141"/>
    </source>
</evidence>
<comment type="subcellular location">
    <subcellularLocation>
        <location evidence="1">Membrane</location>
        <topology evidence="1">Multi-pass membrane protein</topology>
    </subcellularLocation>
</comment>
<evidence type="ECO:0000313" key="10">
    <source>
        <dbReference type="EMBL" id="KAK9672373.1"/>
    </source>
</evidence>
<feature type="transmembrane region" description="Helical" evidence="6">
    <location>
        <begin position="373"/>
        <end position="395"/>
    </location>
</feature>
<dbReference type="EMBL" id="JBDFQZ010000012">
    <property type="protein sequence ID" value="KAK9672373.1"/>
    <property type="molecule type" value="Genomic_DNA"/>
</dbReference>
<feature type="transmembrane region" description="Helical" evidence="6">
    <location>
        <begin position="219"/>
        <end position="239"/>
    </location>
</feature>
<proteinExistence type="predicted"/>
<dbReference type="InterPro" id="IPR054103">
    <property type="entry name" value="CAND6-7_N"/>
</dbReference>
<evidence type="ECO:0000256" key="7">
    <source>
        <dbReference type="SAM" id="SignalP"/>
    </source>
</evidence>
<dbReference type="PANTHER" id="PTHR21229:SF22">
    <property type="entry name" value="DBJ|BAA84809.1"/>
    <property type="match status" value="1"/>
</dbReference>
<evidence type="ECO:0000256" key="2">
    <source>
        <dbReference type="ARBA" id="ARBA00022692"/>
    </source>
</evidence>
<feature type="domain" description="GOST seven transmembrane" evidence="8">
    <location>
        <begin position="191"/>
        <end position="432"/>
    </location>
</feature>
<feature type="domain" description="CAND6/7 N-terminal" evidence="9">
    <location>
        <begin position="35"/>
        <end position="173"/>
    </location>
</feature>
<evidence type="ECO:0000259" key="9">
    <source>
        <dbReference type="Pfam" id="PF21904"/>
    </source>
</evidence>
<dbReference type="PANTHER" id="PTHR21229">
    <property type="entry name" value="LUNG SEVEN TRANSMEMBRANE RECEPTOR"/>
    <property type="match status" value="1"/>
</dbReference>
<feature type="transmembrane region" description="Helical" evidence="6">
    <location>
        <begin position="401"/>
        <end position="421"/>
    </location>
</feature>
<reference evidence="10" key="1">
    <citation type="submission" date="2024-03" db="EMBL/GenBank/DDBJ databases">
        <title>WGS assembly of Saponaria officinalis var. Norfolk2.</title>
        <authorList>
            <person name="Jenkins J."/>
            <person name="Shu S."/>
            <person name="Grimwood J."/>
            <person name="Barry K."/>
            <person name="Goodstein D."/>
            <person name="Schmutz J."/>
            <person name="Leebens-Mack J."/>
            <person name="Osbourn A."/>
        </authorList>
    </citation>
    <scope>NUCLEOTIDE SEQUENCE [LARGE SCALE GENOMIC DNA]</scope>
    <source>
        <strain evidence="10">JIC</strain>
    </source>
</reference>
<gene>
    <name evidence="10" type="ORF">RND81_12G096500</name>
</gene>
<dbReference type="GO" id="GO:0005794">
    <property type="term" value="C:Golgi apparatus"/>
    <property type="evidence" value="ECO:0007669"/>
    <property type="project" value="TreeGrafter"/>
</dbReference>
<evidence type="ECO:0000256" key="4">
    <source>
        <dbReference type="ARBA" id="ARBA00022989"/>
    </source>
</evidence>
<dbReference type="Pfam" id="PF21904">
    <property type="entry name" value="CAND6-7_N"/>
    <property type="match status" value="1"/>
</dbReference>